<dbReference type="Proteomes" id="UP000671908">
    <property type="component" value="Chromosome"/>
</dbReference>
<dbReference type="GO" id="GO:0005737">
    <property type="term" value="C:cytoplasm"/>
    <property type="evidence" value="ECO:0007669"/>
    <property type="project" value="TreeGrafter"/>
</dbReference>
<name>A0A975F6S4_9SPIR</name>
<evidence type="ECO:0000259" key="1">
    <source>
        <dbReference type="PROSITE" id="PS51411"/>
    </source>
</evidence>
<dbReference type="EMBL" id="CP054142">
    <property type="protein sequence ID" value="QTQ14934.1"/>
    <property type="molecule type" value="Genomic_DNA"/>
</dbReference>
<dbReference type="PROSITE" id="PS51411">
    <property type="entry name" value="PSP1_C"/>
    <property type="match status" value="1"/>
</dbReference>
<sequence>MSDIFESDIDKESLDINALEDPSESYAPAQENENFVYPQPLYKLKLEYSCEGVYAMTKDLPQLKEGDFVIIPTRYGKDMACVMGQVFVPMGIKPSDIVAIDRVATVEDLEHVKVLKQKESEARTIFKDRVKAHNLSMKLISTHFLADEQKALFFFSSDNRVDFRELVKDLGSIFKMRIELRQVGVRDESRITGGLGVCGRPYCCHAISDKLRPVSIRMAKDQNLSLNSVKISGLCGRLLCCLSYEYNWYAEARKKLPSEGVTVHYDGTKFKIIEINFISSMIKMSGEDGRIIEINANRFSRENNYWKIN</sequence>
<accession>A0A975F6S4</accession>
<dbReference type="NCBIfam" id="NF041131">
    <property type="entry name" value="RicT_YaaT_fam"/>
    <property type="match status" value="1"/>
</dbReference>
<protein>
    <recommendedName>
        <fullName evidence="1">PSP1 C-terminal domain-containing protein</fullName>
    </recommendedName>
</protein>
<dbReference type="InterPro" id="IPR007557">
    <property type="entry name" value="PSP1_C"/>
</dbReference>
<dbReference type="AlphaFoldDB" id="A0A975F6S4"/>
<evidence type="ECO:0000313" key="3">
    <source>
        <dbReference type="Proteomes" id="UP000671908"/>
    </source>
</evidence>
<dbReference type="KEGG" id="tpav:HRQ91_10945"/>
<dbReference type="PANTHER" id="PTHR43830">
    <property type="entry name" value="PROTEIN PSP1"/>
    <property type="match status" value="1"/>
</dbReference>
<dbReference type="InterPro" id="IPR047767">
    <property type="entry name" value="PSP1-like"/>
</dbReference>
<organism evidence="2 3">
    <name type="scientific">Treponema parvum</name>
    <dbReference type="NCBI Taxonomy" id="138851"/>
    <lineage>
        <taxon>Bacteria</taxon>
        <taxon>Pseudomonadati</taxon>
        <taxon>Spirochaetota</taxon>
        <taxon>Spirochaetia</taxon>
        <taxon>Spirochaetales</taxon>
        <taxon>Treponemataceae</taxon>
        <taxon>Treponema</taxon>
    </lineage>
</organism>
<proteinExistence type="predicted"/>
<dbReference type="Pfam" id="PF04468">
    <property type="entry name" value="PSP1"/>
    <property type="match status" value="1"/>
</dbReference>
<reference evidence="2 3" key="1">
    <citation type="journal article" date="2021" name="Microbiol. Resour. Announc.">
        <title>Complete Genome Sequences of Three Human Oral Treponema parvum Isolates.</title>
        <authorList>
            <person name="Zeng H."/>
            <person name="Watt R.M."/>
        </authorList>
    </citation>
    <scope>NUCLEOTIDE SEQUENCE [LARGE SCALE GENOMIC DNA]</scope>
    <source>
        <strain evidence="2 3">ATCC 700770</strain>
    </source>
</reference>
<evidence type="ECO:0000313" key="2">
    <source>
        <dbReference type="EMBL" id="QTQ14934.1"/>
    </source>
</evidence>
<dbReference type="PANTHER" id="PTHR43830:SF3">
    <property type="entry name" value="PROTEIN PSP1"/>
    <property type="match status" value="1"/>
</dbReference>
<feature type="domain" description="PSP1 C-terminal" evidence="1">
    <location>
        <begin position="98"/>
        <end position="183"/>
    </location>
</feature>
<gene>
    <name evidence="2" type="ORF">HRQ91_10945</name>
</gene>
<keyword evidence="3" id="KW-1185">Reference proteome</keyword>
<dbReference type="RefSeq" id="WP_210119568.1">
    <property type="nucleotide sequence ID" value="NZ_CP054142.1"/>
</dbReference>